<gene>
    <name evidence="1" type="ORF">BDN72DRAFT_492109</name>
</gene>
<dbReference type="Proteomes" id="UP000308600">
    <property type="component" value="Unassembled WGS sequence"/>
</dbReference>
<reference evidence="1 2" key="1">
    <citation type="journal article" date="2019" name="Nat. Ecol. Evol.">
        <title>Megaphylogeny resolves global patterns of mushroom evolution.</title>
        <authorList>
            <person name="Varga T."/>
            <person name="Krizsan K."/>
            <person name="Foldi C."/>
            <person name="Dima B."/>
            <person name="Sanchez-Garcia M."/>
            <person name="Sanchez-Ramirez S."/>
            <person name="Szollosi G.J."/>
            <person name="Szarkandi J.G."/>
            <person name="Papp V."/>
            <person name="Albert L."/>
            <person name="Andreopoulos W."/>
            <person name="Angelini C."/>
            <person name="Antonin V."/>
            <person name="Barry K.W."/>
            <person name="Bougher N.L."/>
            <person name="Buchanan P."/>
            <person name="Buyck B."/>
            <person name="Bense V."/>
            <person name="Catcheside P."/>
            <person name="Chovatia M."/>
            <person name="Cooper J."/>
            <person name="Damon W."/>
            <person name="Desjardin D."/>
            <person name="Finy P."/>
            <person name="Geml J."/>
            <person name="Haridas S."/>
            <person name="Hughes K."/>
            <person name="Justo A."/>
            <person name="Karasinski D."/>
            <person name="Kautmanova I."/>
            <person name="Kiss B."/>
            <person name="Kocsube S."/>
            <person name="Kotiranta H."/>
            <person name="LaButti K.M."/>
            <person name="Lechner B.E."/>
            <person name="Liimatainen K."/>
            <person name="Lipzen A."/>
            <person name="Lukacs Z."/>
            <person name="Mihaltcheva S."/>
            <person name="Morgado L.N."/>
            <person name="Niskanen T."/>
            <person name="Noordeloos M.E."/>
            <person name="Ohm R.A."/>
            <person name="Ortiz-Santana B."/>
            <person name="Ovrebo C."/>
            <person name="Racz N."/>
            <person name="Riley R."/>
            <person name="Savchenko A."/>
            <person name="Shiryaev A."/>
            <person name="Soop K."/>
            <person name="Spirin V."/>
            <person name="Szebenyi C."/>
            <person name="Tomsovsky M."/>
            <person name="Tulloss R.E."/>
            <person name="Uehling J."/>
            <person name="Grigoriev I.V."/>
            <person name="Vagvolgyi C."/>
            <person name="Papp T."/>
            <person name="Martin F.M."/>
            <person name="Miettinen O."/>
            <person name="Hibbett D.S."/>
            <person name="Nagy L.G."/>
        </authorList>
    </citation>
    <scope>NUCLEOTIDE SEQUENCE [LARGE SCALE GENOMIC DNA]</scope>
    <source>
        <strain evidence="1 2">NL-1719</strain>
    </source>
</reference>
<evidence type="ECO:0000313" key="1">
    <source>
        <dbReference type="EMBL" id="TFK71009.1"/>
    </source>
</evidence>
<protein>
    <submittedName>
        <fullName evidence="1">Uncharacterized protein</fullName>
    </submittedName>
</protein>
<name>A0ACD3B085_9AGAR</name>
<dbReference type="EMBL" id="ML208304">
    <property type="protein sequence ID" value="TFK71009.1"/>
    <property type="molecule type" value="Genomic_DNA"/>
</dbReference>
<evidence type="ECO:0000313" key="2">
    <source>
        <dbReference type="Proteomes" id="UP000308600"/>
    </source>
</evidence>
<organism evidence="1 2">
    <name type="scientific">Pluteus cervinus</name>
    <dbReference type="NCBI Taxonomy" id="181527"/>
    <lineage>
        <taxon>Eukaryota</taxon>
        <taxon>Fungi</taxon>
        <taxon>Dikarya</taxon>
        <taxon>Basidiomycota</taxon>
        <taxon>Agaricomycotina</taxon>
        <taxon>Agaricomycetes</taxon>
        <taxon>Agaricomycetidae</taxon>
        <taxon>Agaricales</taxon>
        <taxon>Pluteineae</taxon>
        <taxon>Pluteaceae</taxon>
        <taxon>Pluteus</taxon>
    </lineage>
</organism>
<accession>A0ACD3B085</accession>
<proteinExistence type="predicted"/>
<keyword evidence="2" id="KW-1185">Reference proteome</keyword>
<sequence length="284" mass="32591">MSSKVLEHAHAREKIDLEILMLQERIRSLRSSRNALSLIHWLPPEVMTQIFIWLQSLYRGTWTNIPSREKVKSFQKWSQVTHVSRHWRNIAHSSKTLYSTVLTLDLGYAQEMLQISGVAPLSIFDFTHRRSIQSLLDNSERGWDKDLQELVVAALPRARNLWLGPDNKKSLLPHLEKSDLGLLEGLSVWSWDNVNRKMCPDSLRHLQLHSCSLGSYEWLSGLSNMVSLTLAHWTLEAESWTAVVDEILDALHGMPQLVSLELLFNNHHGKKSSGLLQFQQSCST</sequence>